<dbReference type="AlphaFoldDB" id="A0A9P4Q1K1"/>
<feature type="compositionally biased region" description="Basic and acidic residues" evidence="1">
    <location>
        <begin position="132"/>
        <end position="142"/>
    </location>
</feature>
<feature type="compositionally biased region" description="Basic and acidic residues" evidence="1">
    <location>
        <begin position="13"/>
        <end position="32"/>
    </location>
</feature>
<sequence length="562" mass="61575">MSAKTKTFLQQDHSSKRSSRDWSYQRDPRKVLAETSHNTVPPKPPIELESQNKTKLKSFQHHTETSITELNDGPSHSYPVEQAGDIQGDNATSTSNSPKDSNAQTPALPSANAFPSTPAVRLSIEELISGCDRPKPEPRQESPEEQIGWIPNSSNTLLTPNRRRKRARSSSPSCPTTSSQRNEASHFFTGDLAGTEDETPNADPAAELWQRFKASKKGDNTLKLPDISHLIFQASPRPLETPAKTAGFRRWASTGNDWPSSRRKRPRTGGRHGTMLYEDRTADNEVHAAGGKSKVATLVEKLQESLATQKLGQPKGRAASNMDEPSSSSPLPESGSRRHNSMPSGSPLRPRHQMQRRHYASAPGETSAPVSARAQSPSPNDGESDARYRQVAAFQDSINSAPLHLQSKAPLPAFKRPSWSRTSSHGLQHLQAPTSQSPISLVEEDTDEFGDDLDFSVEDLEELVSQAPPSHLEHRELYDIPEAKSDENEQQHSQADAAAYTIPPLEDPDLVAAFDDNDDDDEYGDDDIDEDSFALAEFTATQAAMKTGVGTPSSNLGSTRSR</sequence>
<feature type="compositionally biased region" description="Polar residues" evidence="1">
    <location>
        <begin position="89"/>
        <end position="107"/>
    </location>
</feature>
<feature type="compositionally biased region" description="Basic residues" evidence="1">
    <location>
        <begin position="261"/>
        <end position="270"/>
    </location>
</feature>
<feature type="compositionally biased region" description="Low complexity" evidence="1">
    <location>
        <begin position="169"/>
        <end position="179"/>
    </location>
</feature>
<evidence type="ECO:0000313" key="3">
    <source>
        <dbReference type="Proteomes" id="UP000799441"/>
    </source>
</evidence>
<feature type="compositionally biased region" description="Polar residues" evidence="1">
    <location>
        <begin position="419"/>
        <end position="439"/>
    </location>
</feature>
<organism evidence="2 3">
    <name type="scientific">Polychaeton citri CBS 116435</name>
    <dbReference type="NCBI Taxonomy" id="1314669"/>
    <lineage>
        <taxon>Eukaryota</taxon>
        <taxon>Fungi</taxon>
        <taxon>Dikarya</taxon>
        <taxon>Ascomycota</taxon>
        <taxon>Pezizomycotina</taxon>
        <taxon>Dothideomycetes</taxon>
        <taxon>Dothideomycetidae</taxon>
        <taxon>Capnodiales</taxon>
        <taxon>Capnodiaceae</taxon>
        <taxon>Polychaeton</taxon>
    </lineage>
</organism>
<feature type="compositionally biased region" description="Acidic residues" evidence="1">
    <location>
        <begin position="515"/>
        <end position="532"/>
    </location>
</feature>
<gene>
    <name evidence="2" type="ORF">K431DRAFT_306712</name>
</gene>
<name>A0A9P4Q1K1_9PEZI</name>
<feature type="compositionally biased region" description="Basic and acidic residues" evidence="1">
    <location>
        <begin position="277"/>
        <end position="286"/>
    </location>
</feature>
<feature type="region of interest" description="Disordered" evidence="1">
    <location>
        <begin position="414"/>
        <end position="439"/>
    </location>
</feature>
<proteinExistence type="predicted"/>
<dbReference type="OrthoDB" id="6513042at2759"/>
<comment type="caution">
    <text evidence="2">The sequence shown here is derived from an EMBL/GenBank/DDBJ whole genome shotgun (WGS) entry which is preliminary data.</text>
</comment>
<accession>A0A9P4Q1K1</accession>
<evidence type="ECO:0000313" key="2">
    <source>
        <dbReference type="EMBL" id="KAF2717713.1"/>
    </source>
</evidence>
<evidence type="ECO:0000256" key="1">
    <source>
        <dbReference type="SAM" id="MobiDB-lite"/>
    </source>
</evidence>
<feature type="compositionally biased region" description="Basic and acidic residues" evidence="1">
    <location>
        <begin position="471"/>
        <end position="490"/>
    </location>
</feature>
<feature type="region of interest" description="Disordered" evidence="1">
    <location>
        <begin position="1"/>
        <end position="204"/>
    </location>
</feature>
<protein>
    <submittedName>
        <fullName evidence="2">Uncharacterized protein</fullName>
    </submittedName>
</protein>
<feature type="compositionally biased region" description="Low complexity" evidence="1">
    <location>
        <begin position="324"/>
        <end position="334"/>
    </location>
</feature>
<reference evidence="2" key="1">
    <citation type="journal article" date="2020" name="Stud. Mycol.">
        <title>101 Dothideomycetes genomes: a test case for predicting lifestyles and emergence of pathogens.</title>
        <authorList>
            <person name="Haridas S."/>
            <person name="Albert R."/>
            <person name="Binder M."/>
            <person name="Bloem J."/>
            <person name="Labutti K."/>
            <person name="Salamov A."/>
            <person name="Andreopoulos B."/>
            <person name="Baker S."/>
            <person name="Barry K."/>
            <person name="Bills G."/>
            <person name="Bluhm B."/>
            <person name="Cannon C."/>
            <person name="Castanera R."/>
            <person name="Culley D."/>
            <person name="Daum C."/>
            <person name="Ezra D."/>
            <person name="Gonzalez J."/>
            <person name="Henrissat B."/>
            <person name="Kuo A."/>
            <person name="Liang C."/>
            <person name="Lipzen A."/>
            <person name="Lutzoni F."/>
            <person name="Magnuson J."/>
            <person name="Mondo S."/>
            <person name="Nolan M."/>
            <person name="Ohm R."/>
            <person name="Pangilinan J."/>
            <person name="Park H.-J."/>
            <person name="Ramirez L."/>
            <person name="Alfaro M."/>
            <person name="Sun H."/>
            <person name="Tritt A."/>
            <person name="Yoshinaga Y."/>
            <person name="Zwiers L.-H."/>
            <person name="Turgeon B."/>
            <person name="Goodwin S."/>
            <person name="Spatafora J."/>
            <person name="Crous P."/>
            <person name="Grigoriev I."/>
        </authorList>
    </citation>
    <scope>NUCLEOTIDE SEQUENCE</scope>
    <source>
        <strain evidence="2">CBS 116435</strain>
    </source>
</reference>
<feature type="region of interest" description="Disordered" evidence="1">
    <location>
        <begin position="543"/>
        <end position="562"/>
    </location>
</feature>
<feature type="compositionally biased region" description="Basic residues" evidence="1">
    <location>
        <begin position="349"/>
        <end position="359"/>
    </location>
</feature>
<dbReference type="Proteomes" id="UP000799441">
    <property type="component" value="Unassembled WGS sequence"/>
</dbReference>
<dbReference type="EMBL" id="MU003838">
    <property type="protein sequence ID" value="KAF2717713.1"/>
    <property type="molecule type" value="Genomic_DNA"/>
</dbReference>
<feature type="region of interest" description="Disordered" evidence="1">
    <location>
        <begin position="306"/>
        <end position="393"/>
    </location>
</feature>
<keyword evidence="3" id="KW-1185">Reference proteome</keyword>
<feature type="compositionally biased region" description="Polar residues" evidence="1">
    <location>
        <begin position="1"/>
        <end position="12"/>
    </location>
</feature>
<feature type="region of interest" description="Disordered" evidence="1">
    <location>
        <begin position="238"/>
        <end position="289"/>
    </location>
</feature>
<feature type="region of interest" description="Disordered" evidence="1">
    <location>
        <begin position="464"/>
        <end position="532"/>
    </location>
</feature>